<dbReference type="InterPro" id="IPR035906">
    <property type="entry name" value="MetI-like_sf"/>
</dbReference>
<evidence type="ECO:0000256" key="7">
    <source>
        <dbReference type="RuleBase" id="RU363032"/>
    </source>
</evidence>
<dbReference type="GO" id="GO:0005886">
    <property type="term" value="C:plasma membrane"/>
    <property type="evidence" value="ECO:0007669"/>
    <property type="project" value="UniProtKB-SubCell"/>
</dbReference>
<dbReference type="InterPro" id="IPR000515">
    <property type="entry name" value="MetI-like"/>
</dbReference>
<protein>
    <submittedName>
        <fullName evidence="9">Protein lplB</fullName>
    </submittedName>
</protein>
<accession>A0A3D2X5F9</accession>
<dbReference type="AlphaFoldDB" id="A0A3D2X5F9"/>
<keyword evidence="2 7" id="KW-0813">Transport</keyword>
<evidence type="ECO:0000256" key="5">
    <source>
        <dbReference type="ARBA" id="ARBA00022989"/>
    </source>
</evidence>
<feature type="transmembrane region" description="Helical" evidence="7">
    <location>
        <begin position="135"/>
        <end position="166"/>
    </location>
</feature>
<keyword evidence="6 7" id="KW-0472">Membrane</keyword>
<comment type="similarity">
    <text evidence="7">Belongs to the binding-protein-dependent transport system permease family.</text>
</comment>
<dbReference type="GO" id="GO:0055085">
    <property type="term" value="P:transmembrane transport"/>
    <property type="evidence" value="ECO:0007669"/>
    <property type="project" value="InterPro"/>
</dbReference>
<feature type="transmembrane region" description="Helical" evidence="7">
    <location>
        <begin position="172"/>
        <end position="189"/>
    </location>
</feature>
<dbReference type="Pfam" id="PF00528">
    <property type="entry name" value="BPD_transp_1"/>
    <property type="match status" value="1"/>
</dbReference>
<dbReference type="EMBL" id="DPVV01000265">
    <property type="protein sequence ID" value="HCL02371.1"/>
    <property type="molecule type" value="Genomic_DNA"/>
</dbReference>
<dbReference type="PANTHER" id="PTHR43227">
    <property type="entry name" value="BLL4140 PROTEIN"/>
    <property type="match status" value="1"/>
</dbReference>
<name>A0A3D2X5F9_9FIRM</name>
<gene>
    <name evidence="9" type="ORF">DHW61_08150</name>
</gene>
<evidence type="ECO:0000259" key="8">
    <source>
        <dbReference type="PROSITE" id="PS50928"/>
    </source>
</evidence>
<proteinExistence type="inferred from homology"/>
<organism evidence="9 10">
    <name type="scientific">Lachnoclostridium phytofermentans</name>
    <dbReference type="NCBI Taxonomy" id="66219"/>
    <lineage>
        <taxon>Bacteria</taxon>
        <taxon>Bacillati</taxon>
        <taxon>Bacillota</taxon>
        <taxon>Clostridia</taxon>
        <taxon>Lachnospirales</taxon>
        <taxon>Lachnospiraceae</taxon>
    </lineage>
</organism>
<feature type="transmembrane region" description="Helical" evidence="7">
    <location>
        <begin position="88"/>
        <end position="114"/>
    </location>
</feature>
<dbReference type="PROSITE" id="PS50928">
    <property type="entry name" value="ABC_TM1"/>
    <property type="match status" value="1"/>
</dbReference>
<dbReference type="Proteomes" id="UP000262969">
    <property type="component" value="Unassembled WGS sequence"/>
</dbReference>
<comment type="caution">
    <text evidence="9">The sequence shown here is derived from an EMBL/GenBank/DDBJ whole genome shotgun (WGS) entry which is preliminary data.</text>
</comment>
<dbReference type="InterPro" id="IPR050809">
    <property type="entry name" value="UgpAE/MalFG_permease"/>
</dbReference>
<evidence type="ECO:0000256" key="3">
    <source>
        <dbReference type="ARBA" id="ARBA00022475"/>
    </source>
</evidence>
<dbReference type="CDD" id="cd06261">
    <property type="entry name" value="TM_PBP2"/>
    <property type="match status" value="1"/>
</dbReference>
<keyword evidence="5 7" id="KW-1133">Transmembrane helix</keyword>
<feature type="domain" description="ABC transmembrane type-1" evidence="8">
    <location>
        <begin position="89"/>
        <end position="306"/>
    </location>
</feature>
<dbReference type="Gene3D" id="1.10.3720.10">
    <property type="entry name" value="MetI-like"/>
    <property type="match status" value="1"/>
</dbReference>
<feature type="transmembrane region" description="Helical" evidence="7">
    <location>
        <begin position="30"/>
        <end position="55"/>
    </location>
</feature>
<keyword evidence="4 7" id="KW-0812">Transmembrane</keyword>
<evidence type="ECO:0000256" key="2">
    <source>
        <dbReference type="ARBA" id="ARBA00022448"/>
    </source>
</evidence>
<evidence type="ECO:0000256" key="4">
    <source>
        <dbReference type="ARBA" id="ARBA00022692"/>
    </source>
</evidence>
<feature type="transmembrane region" description="Helical" evidence="7">
    <location>
        <begin position="237"/>
        <end position="259"/>
    </location>
</feature>
<evidence type="ECO:0000256" key="1">
    <source>
        <dbReference type="ARBA" id="ARBA00004651"/>
    </source>
</evidence>
<evidence type="ECO:0000313" key="9">
    <source>
        <dbReference type="EMBL" id="HCL02371.1"/>
    </source>
</evidence>
<dbReference type="PANTHER" id="PTHR43227:SF11">
    <property type="entry name" value="BLL4140 PROTEIN"/>
    <property type="match status" value="1"/>
</dbReference>
<dbReference type="SUPFAM" id="SSF161098">
    <property type="entry name" value="MetI-like"/>
    <property type="match status" value="1"/>
</dbReference>
<reference evidence="9 10" key="1">
    <citation type="journal article" date="2018" name="Nat. Biotechnol.">
        <title>A standardized bacterial taxonomy based on genome phylogeny substantially revises the tree of life.</title>
        <authorList>
            <person name="Parks D.H."/>
            <person name="Chuvochina M."/>
            <person name="Waite D.W."/>
            <person name="Rinke C."/>
            <person name="Skarshewski A."/>
            <person name="Chaumeil P.A."/>
            <person name="Hugenholtz P."/>
        </authorList>
    </citation>
    <scope>NUCLEOTIDE SEQUENCE [LARGE SCALE GENOMIC DNA]</scope>
    <source>
        <strain evidence="9">UBA11728</strain>
    </source>
</reference>
<keyword evidence="3" id="KW-1003">Cell membrane</keyword>
<sequence>MEVAKKSKQKVIKDKGPKISWREIRKQKELILLSIPFIIYALIFYYAPLGGWIMAFQNYKPKGGLLHSQFVGLAKFKTLFSNDVFIRVIRNTLCMGIINLVLSFVFSIGLAILLNEVRNKRGKKFVQTVSYLPHFLSWIIVTGIVMDVLSLETGIINQALVALHIINKPINWLAYPKFFWLIVGFANVWKETGWGSIIYLASITSINPDLYEAASIDGAGRLQKIFHITLPGIKPTIFILLLINVGNVLNAGFEVQYLLGNGLVQSVSQTIDIYVLKYGISMGDYSIGTAAGIFKSLVSIIIIFLANKAAKIAGEERLF</sequence>
<comment type="subcellular location">
    <subcellularLocation>
        <location evidence="1 7">Cell membrane</location>
        <topology evidence="1 7">Multi-pass membrane protein</topology>
    </subcellularLocation>
</comment>
<feature type="transmembrane region" description="Helical" evidence="7">
    <location>
        <begin position="285"/>
        <end position="307"/>
    </location>
</feature>
<evidence type="ECO:0000256" key="6">
    <source>
        <dbReference type="ARBA" id="ARBA00023136"/>
    </source>
</evidence>
<evidence type="ECO:0000313" key="10">
    <source>
        <dbReference type="Proteomes" id="UP000262969"/>
    </source>
</evidence>